<feature type="chain" id="PRO_5043338156" evidence="1">
    <location>
        <begin position="26"/>
        <end position="157"/>
    </location>
</feature>
<organism evidence="2 3">
    <name type="scientific">Caerostris darwini</name>
    <dbReference type="NCBI Taxonomy" id="1538125"/>
    <lineage>
        <taxon>Eukaryota</taxon>
        <taxon>Metazoa</taxon>
        <taxon>Ecdysozoa</taxon>
        <taxon>Arthropoda</taxon>
        <taxon>Chelicerata</taxon>
        <taxon>Arachnida</taxon>
        <taxon>Araneae</taxon>
        <taxon>Araneomorphae</taxon>
        <taxon>Entelegynae</taxon>
        <taxon>Araneoidea</taxon>
        <taxon>Araneidae</taxon>
        <taxon>Caerostris</taxon>
    </lineage>
</organism>
<evidence type="ECO:0000313" key="3">
    <source>
        <dbReference type="Proteomes" id="UP001054837"/>
    </source>
</evidence>
<dbReference type="PANTHER" id="PTHR44395:SF1">
    <property type="entry name" value="PROTEIN O-MANNOSYL-TRANSFERASE TMTC3"/>
    <property type="match status" value="1"/>
</dbReference>
<feature type="signal peptide" evidence="1">
    <location>
        <begin position="1"/>
        <end position="25"/>
    </location>
</feature>
<reference evidence="2 3" key="1">
    <citation type="submission" date="2021-06" db="EMBL/GenBank/DDBJ databases">
        <title>Caerostris darwini draft genome.</title>
        <authorList>
            <person name="Kono N."/>
            <person name="Arakawa K."/>
        </authorList>
    </citation>
    <scope>NUCLEOTIDE SEQUENCE [LARGE SCALE GENOMIC DNA]</scope>
</reference>
<accession>A0AAV4QM61</accession>
<feature type="non-terminal residue" evidence="2">
    <location>
        <position position="1"/>
    </location>
</feature>
<dbReference type="AlphaFoldDB" id="A0AAV4QM61"/>
<name>A0AAV4QM61_9ARAC</name>
<dbReference type="GO" id="GO:0005783">
    <property type="term" value="C:endoplasmic reticulum"/>
    <property type="evidence" value="ECO:0007669"/>
    <property type="project" value="TreeGrafter"/>
</dbReference>
<dbReference type="EMBL" id="BPLQ01004793">
    <property type="protein sequence ID" value="GIY10768.1"/>
    <property type="molecule type" value="Genomic_DNA"/>
</dbReference>
<dbReference type="Proteomes" id="UP001054837">
    <property type="component" value="Unassembled WGS sequence"/>
</dbReference>
<dbReference type="GO" id="GO:0035269">
    <property type="term" value="P:protein O-linked glycosylation via mannose"/>
    <property type="evidence" value="ECO:0007669"/>
    <property type="project" value="TreeGrafter"/>
</dbReference>
<dbReference type="GO" id="GO:0000030">
    <property type="term" value="F:mannosyltransferase activity"/>
    <property type="evidence" value="ECO:0007669"/>
    <property type="project" value="TreeGrafter"/>
</dbReference>
<keyword evidence="1" id="KW-0732">Signal</keyword>
<gene>
    <name evidence="2" type="primary">TMTC3</name>
    <name evidence="2" type="ORF">CDAR_604081</name>
</gene>
<sequence>FCCEFLPFLPSLITSLLFAVHPIHSEAVTGVVGRAELLSSIFFLLALQTYIRSARLKGPNDYKALLRCLLFAGLAMLSKEQGITVVAVCATYDIFLVQKSTRAPMVPDRAPQGKIKGPTPTWRKDLVLRLLVMTVGTALMLLARMKLMGSRLPVFNK</sequence>
<comment type="caution">
    <text evidence="2">The sequence shown here is derived from an EMBL/GenBank/DDBJ whole genome shotgun (WGS) entry which is preliminary data.</text>
</comment>
<dbReference type="PANTHER" id="PTHR44395">
    <property type="match status" value="1"/>
</dbReference>
<protein>
    <submittedName>
        <fullName evidence="2">Protein O-mannosyl-transferase TMTC3</fullName>
    </submittedName>
</protein>
<evidence type="ECO:0000313" key="2">
    <source>
        <dbReference type="EMBL" id="GIY10768.1"/>
    </source>
</evidence>
<proteinExistence type="predicted"/>
<evidence type="ECO:0000256" key="1">
    <source>
        <dbReference type="SAM" id="SignalP"/>
    </source>
</evidence>
<keyword evidence="3" id="KW-1185">Reference proteome</keyword>